<proteinExistence type="predicted"/>
<accession>A0A7S3PQ38</accession>
<sequence length="264" mass="30000">MCRPTNVQVNLGHECQPLCTGTQYKNAAQLNLGVNIYPARHVEPLKEKSSMAISQYSGFDIELETKDDEEKQVVPPRPMHGECWETRLWDSLYSKDYEREKQIKPTPLESDIRILLAQGKSPSNLRRIVKLVTTGEKEAPILLSRPRIKPAPSFAKSEPELSLPLYAQVDTELTHDPVASTVPVSYNDAAIQKPSTESCVQRNLVEYFLQTVAAKNRNLHFQQNKSSSSNIGSRGSKLCKYAQRRSFKFMKSTSNKYRHIQECM</sequence>
<gene>
    <name evidence="1" type="ORF">ASTO00021_LOCUS16785</name>
</gene>
<protein>
    <submittedName>
        <fullName evidence="1">Uncharacterized protein</fullName>
    </submittedName>
</protein>
<dbReference type="EMBL" id="HBIN01021880">
    <property type="protein sequence ID" value="CAE0446794.1"/>
    <property type="molecule type" value="Transcribed_RNA"/>
</dbReference>
<reference evidence="1" key="1">
    <citation type="submission" date="2021-01" db="EMBL/GenBank/DDBJ databases">
        <authorList>
            <person name="Corre E."/>
            <person name="Pelletier E."/>
            <person name="Niang G."/>
            <person name="Scheremetjew M."/>
            <person name="Finn R."/>
            <person name="Kale V."/>
            <person name="Holt S."/>
            <person name="Cochrane G."/>
            <person name="Meng A."/>
            <person name="Brown T."/>
            <person name="Cohen L."/>
        </authorList>
    </citation>
    <scope>NUCLEOTIDE SEQUENCE</scope>
    <source>
        <strain evidence="1">GSBS06</strain>
    </source>
</reference>
<dbReference type="AlphaFoldDB" id="A0A7S3PQ38"/>
<evidence type="ECO:0000313" key="1">
    <source>
        <dbReference type="EMBL" id="CAE0446794.1"/>
    </source>
</evidence>
<name>A0A7S3PQ38_9STRA</name>
<organism evidence="1">
    <name type="scientific">Aplanochytrium stocchinoi</name>
    <dbReference type="NCBI Taxonomy" id="215587"/>
    <lineage>
        <taxon>Eukaryota</taxon>
        <taxon>Sar</taxon>
        <taxon>Stramenopiles</taxon>
        <taxon>Bigyra</taxon>
        <taxon>Labyrinthulomycetes</taxon>
        <taxon>Thraustochytrida</taxon>
        <taxon>Thraustochytriidae</taxon>
        <taxon>Aplanochytrium</taxon>
    </lineage>
</organism>